<evidence type="ECO:0000256" key="4">
    <source>
        <dbReference type="SAM" id="MobiDB-lite"/>
    </source>
</evidence>
<feature type="compositionally biased region" description="Basic and acidic residues" evidence="4">
    <location>
        <begin position="647"/>
        <end position="658"/>
    </location>
</feature>
<sequence length="658" mass="71970">MTTPLKLYQALNHSPDTDGVCVGFALRAIEAGLIGELSQFDERNDYIDNKLAETLVDEIDLVRNKVSALARAGTEALFMLNEQERMRLDILGFYDSLNIYQNVKTWCFLVGQTNLNQNYFEAMSVIASSDAILARGGLVTLYSEALIKDKVEIITYLIELEHELKRACIDNKAPLGFLLENEDHAVALIYTPNIGWSYRDVSQDPLDVVVANDDPLDHANHLLEVVEAISMGFVLSANAETNTYAAFNIKLVLTKKDSRCNLLKETLTAFKHTHVVTKQLASRRANSINLLWLAASFGHVSLVEELIDQGTEVNIADSDGDTPLLMALKNHYLQVASYLIASKANVNLANNDGITPLHMAANFGHLPLIKQLTDEGAKVNVVDNDGLTPLHTAAREGQVEISKYLIQAGADLFLTTKLGNTPLSIAAANNDLAIVKRLIKYFIKTKNVAALNLTANEYKITLLHLSAAKGHSKVAQGLIELGADVNVQDCNGATPLLIAALKNYLVIVKHLIKAGANLNLASNNGATSLYVAAERGHIDVVKVLLDAGADSHKSCAISVDTLAKLAETKPQYIQTRIAFLLRKSSTANTVAVTPYEIATIMGHTDVASEIVRRIHQLRLNTAQPPSLGLFFQPNNAHPNEFSKKRKQTESDIKQLRSG</sequence>
<dbReference type="PANTHER" id="PTHR23206">
    <property type="entry name" value="MASK PROTEIN"/>
    <property type="match status" value="1"/>
</dbReference>
<accession>A0A378JV58</accession>
<dbReference type="EMBL" id="UGOD01000001">
    <property type="protein sequence ID" value="STX52092.1"/>
    <property type="molecule type" value="Genomic_DNA"/>
</dbReference>
<feature type="repeat" description="ANK" evidence="3">
    <location>
        <begin position="352"/>
        <end position="384"/>
    </location>
</feature>
<keyword evidence="6" id="KW-1185">Reference proteome</keyword>
<dbReference type="Gene3D" id="1.25.40.20">
    <property type="entry name" value="Ankyrin repeat-containing domain"/>
    <property type="match status" value="3"/>
</dbReference>
<keyword evidence="2 3" id="KW-0040">ANK repeat</keyword>
<gene>
    <name evidence="5" type="ORF">NCTC13316_02196</name>
</gene>
<dbReference type="Proteomes" id="UP000254794">
    <property type="component" value="Unassembled WGS sequence"/>
</dbReference>
<dbReference type="SMART" id="SM00248">
    <property type="entry name" value="ANK"/>
    <property type="match status" value="8"/>
</dbReference>
<dbReference type="Pfam" id="PF12796">
    <property type="entry name" value="Ank_2"/>
    <property type="match status" value="2"/>
</dbReference>
<dbReference type="PROSITE" id="PS50297">
    <property type="entry name" value="ANK_REP_REGION"/>
    <property type="match status" value="6"/>
</dbReference>
<dbReference type="PROSITE" id="PS50088">
    <property type="entry name" value="ANK_REPEAT"/>
    <property type="match status" value="7"/>
</dbReference>
<dbReference type="GO" id="GO:0005737">
    <property type="term" value="C:cytoplasm"/>
    <property type="evidence" value="ECO:0007669"/>
    <property type="project" value="TreeGrafter"/>
</dbReference>
<name>A0A378JV58_9GAMM</name>
<evidence type="ECO:0000256" key="3">
    <source>
        <dbReference type="PROSITE-ProRule" id="PRU00023"/>
    </source>
</evidence>
<feature type="repeat" description="ANK" evidence="3">
    <location>
        <begin position="385"/>
        <end position="417"/>
    </location>
</feature>
<dbReference type="RefSeq" id="WP_115331679.1">
    <property type="nucleotide sequence ID" value="NZ_CAAAHP010000002.1"/>
</dbReference>
<dbReference type="OrthoDB" id="5630807at2"/>
<dbReference type="PRINTS" id="PR01415">
    <property type="entry name" value="ANKYRIN"/>
</dbReference>
<feature type="repeat" description="ANK" evidence="3">
    <location>
        <begin position="491"/>
        <end position="523"/>
    </location>
</feature>
<feature type="repeat" description="ANK" evidence="3">
    <location>
        <begin position="319"/>
        <end position="351"/>
    </location>
</feature>
<feature type="repeat" description="ANK" evidence="3">
    <location>
        <begin position="286"/>
        <end position="318"/>
    </location>
</feature>
<dbReference type="PANTHER" id="PTHR23206:SF7">
    <property type="entry name" value="PROTEIN KINASE DOMAIN-CONTAINING PROTEIN"/>
    <property type="match status" value="1"/>
</dbReference>
<proteinExistence type="predicted"/>
<evidence type="ECO:0000256" key="1">
    <source>
        <dbReference type="ARBA" id="ARBA00022737"/>
    </source>
</evidence>
<protein>
    <submittedName>
        <fullName evidence="5">Ankyrin 3</fullName>
    </submittedName>
</protein>
<evidence type="ECO:0000313" key="6">
    <source>
        <dbReference type="Proteomes" id="UP000254794"/>
    </source>
</evidence>
<organism evidence="5 6">
    <name type="scientific">Legionella busanensis</name>
    <dbReference type="NCBI Taxonomy" id="190655"/>
    <lineage>
        <taxon>Bacteria</taxon>
        <taxon>Pseudomonadati</taxon>
        <taxon>Pseudomonadota</taxon>
        <taxon>Gammaproteobacteria</taxon>
        <taxon>Legionellales</taxon>
        <taxon>Legionellaceae</taxon>
        <taxon>Legionella</taxon>
    </lineage>
</organism>
<dbReference type="SUPFAM" id="SSF48403">
    <property type="entry name" value="Ankyrin repeat"/>
    <property type="match status" value="1"/>
</dbReference>
<feature type="region of interest" description="Disordered" evidence="4">
    <location>
        <begin position="634"/>
        <end position="658"/>
    </location>
</feature>
<reference evidence="5 6" key="1">
    <citation type="submission" date="2018-06" db="EMBL/GenBank/DDBJ databases">
        <authorList>
            <consortium name="Pathogen Informatics"/>
            <person name="Doyle S."/>
        </authorList>
    </citation>
    <scope>NUCLEOTIDE SEQUENCE [LARGE SCALE GENOMIC DNA]</scope>
    <source>
        <strain evidence="5 6">NCTC13316</strain>
    </source>
</reference>
<evidence type="ECO:0000256" key="2">
    <source>
        <dbReference type="ARBA" id="ARBA00023043"/>
    </source>
</evidence>
<dbReference type="Pfam" id="PF00023">
    <property type="entry name" value="Ank"/>
    <property type="match status" value="1"/>
</dbReference>
<dbReference type="InterPro" id="IPR051631">
    <property type="entry name" value="Ankyrin-KH/SAM_domain"/>
</dbReference>
<dbReference type="InterPro" id="IPR036770">
    <property type="entry name" value="Ankyrin_rpt-contain_sf"/>
</dbReference>
<feature type="repeat" description="ANK" evidence="3">
    <location>
        <begin position="458"/>
        <end position="490"/>
    </location>
</feature>
<evidence type="ECO:0000313" key="5">
    <source>
        <dbReference type="EMBL" id="STX52092.1"/>
    </source>
</evidence>
<dbReference type="Pfam" id="PF13606">
    <property type="entry name" value="Ank_3"/>
    <property type="match status" value="1"/>
</dbReference>
<dbReference type="InterPro" id="IPR002110">
    <property type="entry name" value="Ankyrin_rpt"/>
</dbReference>
<dbReference type="AlphaFoldDB" id="A0A378JV58"/>
<keyword evidence="1" id="KW-0677">Repeat</keyword>
<feature type="repeat" description="ANK" evidence="3">
    <location>
        <begin position="524"/>
        <end position="550"/>
    </location>
</feature>